<dbReference type="eggNOG" id="ENOG502TFWR">
    <property type="taxonomic scope" value="Eukaryota"/>
</dbReference>
<evidence type="ECO:0000256" key="1">
    <source>
        <dbReference type="SAM" id="Coils"/>
    </source>
</evidence>
<evidence type="ECO:0000313" key="4">
    <source>
        <dbReference type="WBParaSite" id="Csp11.Scaffold629.g9525.t1"/>
    </source>
</evidence>
<sequence>MDFDDLLDLNEDDNDEENERERRELIKRREQEAAAVKRARNDQRQAEEDRLYKQPRVVLPELAEVLNQKTVWLNSDEKIRYTCFIPQFVELFEKPPYAFAEKMKKLKSEKQLRLFIRNWFEDNDLGSNESEKQHVHDWLMEFGKKVVEALWEMTDIPKPDESVIQDVSNIFTDLKEKAVTAFYKTSSIQIFDKFSELREEEERIMMQETIDTLSALSINEAKNPFASREIQTMSHRIINSERDTSPVRYIISKDAEEELVNSFKNFFVDDNHPRVVEEEDPDLADLFTTIENDSPEDSFAEDLIHPQSSSNNLSKRDESNPNGAEENDSSASEDEDILILYSEPTKLPEIEKTESTTDYNYEEFMRNRLENRRQKTKRVKFADYHSSLNNMRLYIPPRIVSKQQDDDGPMTNYLDINLSEGYKLLHSRNLKKPLTEDTLHRCNESRQKRAHIITQVEPSEEFENWHGNILGRFWFPNVLISNNREISSETLDYMELNKHKILCENGYLRQYTPDDLKMLYTHQLKDIHSHLRRGTRRKKIGEKSYIPLKGVLIFTDWRLAHLDLRAITNACFQFMPTNIGDTFFRTMTDYIVKLCRDPNLDFHTIIFAFGGSPMFEKKSFLRFWEKLIFETTKSIEVFWTAQDWCDGLNCSSSDRDYLDTFNTYVKKVFDTMNKTGHRNYKWCNIREKYNIPQKDLQPPSEINSVNTNMLQDLLLSYVNFFVTECNCYCQRTYHFGHANFDDEHDQRFVWE</sequence>
<accession>A0A1I7UHZ7</accession>
<feature type="compositionally biased region" description="Acidic residues" evidence="2">
    <location>
        <begin position="325"/>
        <end position="335"/>
    </location>
</feature>
<feature type="region of interest" description="Disordered" evidence="2">
    <location>
        <begin position="1"/>
        <end position="22"/>
    </location>
</feature>
<protein>
    <submittedName>
        <fullName evidence="4">Uncharacterized protein</fullName>
    </submittedName>
</protein>
<dbReference type="WBParaSite" id="Csp11.Scaffold629.g9525.t1">
    <property type="protein sequence ID" value="Csp11.Scaffold629.g9525.t1"/>
    <property type="gene ID" value="Csp11.Scaffold629.g9525"/>
</dbReference>
<reference evidence="4" key="1">
    <citation type="submission" date="2016-11" db="UniProtKB">
        <authorList>
            <consortium name="WormBaseParasite"/>
        </authorList>
    </citation>
    <scope>IDENTIFICATION</scope>
</reference>
<evidence type="ECO:0000256" key="2">
    <source>
        <dbReference type="SAM" id="MobiDB-lite"/>
    </source>
</evidence>
<name>A0A1I7UHZ7_9PELO</name>
<dbReference type="AlphaFoldDB" id="A0A1I7UHZ7"/>
<feature type="region of interest" description="Disordered" evidence="2">
    <location>
        <begin position="296"/>
        <end position="335"/>
    </location>
</feature>
<feature type="compositionally biased region" description="Acidic residues" evidence="2">
    <location>
        <begin position="1"/>
        <end position="18"/>
    </location>
</feature>
<dbReference type="Proteomes" id="UP000095282">
    <property type="component" value="Unplaced"/>
</dbReference>
<dbReference type="STRING" id="1561998.A0A1I7UHZ7"/>
<evidence type="ECO:0000313" key="3">
    <source>
        <dbReference type="Proteomes" id="UP000095282"/>
    </source>
</evidence>
<keyword evidence="3" id="KW-1185">Reference proteome</keyword>
<keyword evidence="1" id="KW-0175">Coiled coil</keyword>
<organism evidence="3 4">
    <name type="scientific">Caenorhabditis tropicalis</name>
    <dbReference type="NCBI Taxonomy" id="1561998"/>
    <lineage>
        <taxon>Eukaryota</taxon>
        <taxon>Metazoa</taxon>
        <taxon>Ecdysozoa</taxon>
        <taxon>Nematoda</taxon>
        <taxon>Chromadorea</taxon>
        <taxon>Rhabditida</taxon>
        <taxon>Rhabditina</taxon>
        <taxon>Rhabditomorpha</taxon>
        <taxon>Rhabditoidea</taxon>
        <taxon>Rhabditidae</taxon>
        <taxon>Peloderinae</taxon>
        <taxon>Caenorhabditis</taxon>
    </lineage>
</organism>
<feature type="coiled-coil region" evidence="1">
    <location>
        <begin position="22"/>
        <end position="49"/>
    </location>
</feature>
<proteinExistence type="predicted"/>